<dbReference type="EMBL" id="CP107241">
    <property type="protein sequence ID" value="WAH62347.1"/>
    <property type="molecule type" value="Genomic_DNA"/>
</dbReference>
<dbReference type="Proteomes" id="UP001164737">
    <property type="component" value="Chromosome"/>
</dbReference>
<accession>A0AA47END6</accession>
<evidence type="ECO:0000313" key="1">
    <source>
        <dbReference type="EMBL" id="WAH62347.1"/>
    </source>
</evidence>
<reference evidence="1" key="1">
    <citation type="submission" date="2022-10" db="EMBL/GenBank/DDBJ databases">
        <title>Complete genome sequence resource for Xanthomonas hortorum isolated from Greek Oregano.</title>
        <authorList>
            <person name="Gonzalez-Tobon J."/>
            <person name="Helmann T.C."/>
            <person name="Daughtrey M."/>
            <person name="Stodghill P.V."/>
            <person name="Filiatrault M.J."/>
        </authorList>
    </citation>
    <scope>NUCLEOTIDE SEQUENCE</scope>
    <source>
        <strain evidence="1">Oregano 108</strain>
    </source>
</reference>
<dbReference type="RefSeq" id="WP_268211559.1">
    <property type="nucleotide sequence ID" value="NZ_CP107241.1"/>
</dbReference>
<sequence length="124" mass="13878">MALLLIDPDCDLLIALDATSGLLDSLKEQWSRLQHDPERESFGTRLSGRILPILADCLDWDLKPPTNAQISFAVSIAKKLQLEIPAGVLQRRSDMAEFLDMHCPLLLARPQSRRRSTSRQRSGG</sequence>
<evidence type="ECO:0000313" key="2">
    <source>
        <dbReference type="Proteomes" id="UP001164737"/>
    </source>
</evidence>
<proteinExistence type="predicted"/>
<dbReference type="AlphaFoldDB" id="A0AA47END6"/>
<organism evidence="1 2">
    <name type="scientific">Xanthomonas hortorum</name>
    <dbReference type="NCBI Taxonomy" id="56454"/>
    <lineage>
        <taxon>Bacteria</taxon>
        <taxon>Pseudomonadati</taxon>
        <taxon>Pseudomonadota</taxon>
        <taxon>Gammaproteobacteria</taxon>
        <taxon>Lysobacterales</taxon>
        <taxon>Lysobacteraceae</taxon>
        <taxon>Xanthomonas</taxon>
    </lineage>
</organism>
<name>A0AA47END6_9XANT</name>
<gene>
    <name evidence="1" type="ORF">OEG85_12415</name>
</gene>
<protein>
    <submittedName>
        <fullName evidence="1">Uncharacterized protein</fullName>
    </submittedName>
</protein>